<evidence type="ECO:0000259" key="9">
    <source>
        <dbReference type="Pfam" id="PF06750"/>
    </source>
</evidence>
<feature type="domain" description="Prepilin peptidase A24 N-terminal" evidence="9">
    <location>
        <begin position="11"/>
        <end position="93"/>
    </location>
</feature>
<dbReference type="GO" id="GO:0006465">
    <property type="term" value="P:signal peptide processing"/>
    <property type="evidence" value="ECO:0007669"/>
    <property type="project" value="TreeGrafter"/>
</dbReference>
<dbReference type="EMBL" id="MNZT01000123">
    <property type="protein sequence ID" value="OIP94808.1"/>
    <property type="molecule type" value="Genomic_DNA"/>
</dbReference>
<feature type="transmembrane region" description="Helical" evidence="7">
    <location>
        <begin position="6"/>
        <end position="28"/>
    </location>
</feature>
<comment type="caution">
    <text evidence="10">The sequence shown here is derived from an EMBL/GenBank/DDBJ whole genome shotgun (WGS) entry which is preliminary data.</text>
</comment>
<dbReference type="PANTHER" id="PTHR30487:SF0">
    <property type="entry name" value="PREPILIN LEADER PEPTIDASE_N-METHYLTRANSFERASE-RELATED"/>
    <property type="match status" value="1"/>
</dbReference>
<comment type="subcellular location">
    <subcellularLocation>
        <location evidence="1">Cell membrane</location>
        <topology evidence="1">Multi-pass membrane protein</topology>
    </subcellularLocation>
</comment>
<feature type="transmembrane region" description="Helical" evidence="7">
    <location>
        <begin position="196"/>
        <end position="229"/>
    </location>
</feature>
<evidence type="ECO:0000256" key="1">
    <source>
        <dbReference type="ARBA" id="ARBA00004651"/>
    </source>
</evidence>
<evidence type="ECO:0000256" key="4">
    <source>
        <dbReference type="ARBA" id="ARBA00022692"/>
    </source>
</evidence>
<evidence type="ECO:0000313" key="11">
    <source>
        <dbReference type="Proteomes" id="UP000183245"/>
    </source>
</evidence>
<dbReference type="PANTHER" id="PTHR30487">
    <property type="entry name" value="TYPE 4 PREPILIN-LIKE PROTEINS LEADER PEPTIDE-PROCESSING ENZYME"/>
    <property type="match status" value="1"/>
</dbReference>
<comment type="similarity">
    <text evidence="2">Belongs to the peptidase A24 family.</text>
</comment>
<feature type="transmembrane region" description="Helical" evidence="7">
    <location>
        <begin position="112"/>
        <end position="129"/>
    </location>
</feature>
<evidence type="ECO:0000256" key="7">
    <source>
        <dbReference type="SAM" id="Phobius"/>
    </source>
</evidence>
<feature type="transmembrane region" description="Helical" evidence="7">
    <location>
        <begin position="162"/>
        <end position="184"/>
    </location>
</feature>
<dbReference type="Pfam" id="PF06750">
    <property type="entry name" value="A24_N_bact"/>
    <property type="match status" value="1"/>
</dbReference>
<dbReference type="Pfam" id="PF01478">
    <property type="entry name" value="Peptidase_A24"/>
    <property type="match status" value="1"/>
</dbReference>
<evidence type="ECO:0008006" key="12">
    <source>
        <dbReference type="Google" id="ProtNLM"/>
    </source>
</evidence>
<accession>A0A1J5IU95</accession>
<feature type="transmembrane region" description="Helical" evidence="7">
    <location>
        <begin position="136"/>
        <end position="156"/>
    </location>
</feature>
<keyword evidence="5 7" id="KW-1133">Transmembrane helix</keyword>
<gene>
    <name evidence="10" type="ORF">AUK40_06660</name>
</gene>
<dbReference type="Proteomes" id="UP000183245">
    <property type="component" value="Unassembled WGS sequence"/>
</dbReference>
<dbReference type="InterPro" id="IPR010627">
    <property type="entry name" value="Prepilin_pept_A24_N"/>
</dbReference>
<proteinExistence type="inferred from homology"/>
<dbReference type="InterPro" id="IPR000045">
    <property type="entry name" value="Prepilin_IV_endopep_pep"/>
</dbReference>
<evidence type="ECO:0000256" key="2">
    <source>
        <dbReference type="ARBA" id="ARBA00005801"/>
    </source>
</evidence>
<feature type="transmembrane region" description="Helical" evidence="7">
    <location>
        <begin position="74"/>
        <end position="92"/>
    </location>
</feature>
<name>A0A1J5IU95_9BACT</name>
<dbReference type="GO" id="GO:0005886">
    <property type="term" value="C:plasma membrane"/>
    <property type="evidence" value="ECO:0007669"/>
    <property type="project" value="UniProtKB-SubCell"/>
</dbReference>
<dbReference type="GO" id="GO:0004190">
    <property type="term" value="F:aspartic-type endopeptidase activity"/>
    <property type="evidence" value="ECO:0007669"/>
    <property type="project" value="InterPro"/>
</dbReference>
<evidence type="ECO:0000313" key="10">
    <source>
        <dbReference type="EMBL" id="OIP94808.1"/>
    </source>
</evidence>
<feature type="domain" description="Prepilin type IV endopeptidase peptidase" evidence="8">
    <location>
        <begin position="118"/>
        <end position="224"/>
    </location>
</feature>
<evidence type="ECO:0000256" key="3">
    <source>
        <dbReference type="ARBA" id="ARBA00022475"/>
    </source>
</evidence>
<feature type="transmembrane region" description="Helical" evidence="7">
    <location>
        <begin position="241"/>
        <end position="264"/>
    </location>
</feature>
<evidence type="ECO:0000256" key="5">
    <source>
        <dbReference type="ARBA" id="ARBA00022989"/>
    </source>
</evidence>
<sequence length="270" mass="29351">MPWILPLIAALTGAVCASFLSVVSFRLFSGEQFTRGVSHCDHCQRKLTWREKIPILSYIVIRGRCTSCHKRIPIAYFLSELGLGLAFGIAAARWQQISGFPAAPVSAHDTGLLIFWLFNIAVLGLITIYDIDHMLILDAIVFPAVAVGLAAIAWLQGFQLQPVLLCLLSAGFDAMFIGAIVALTRGQGMGEGDIKLAFLIGLITGWPHGVTALFLSFIIGALFGSLLVLLRRKGMKEAIPFGPFLSLGAVIALLWGEPLLNWYLNAFIII</sequence>
<keyword evidence="3" id="KW-1003">Cell membrane</keyword>
<dbReference type="InterPro" id="IPR050882">
    <property type="entry name" value="Prepilin_peptidase/N-MTase"/>
</dbReference>
<evidence type="ECO:0000256" key="6">
    <source>
        <dbReference type="ARBA" id="ARBA00023136"/>
    </source>
</evidence>
<dbReference type="STRING" id="1817892.AUK40_06660"/>
<keyword evidence="6 7" id="KW-0472">Membrane</keyword>
<organism evidence="10 11">
    <name type="scientific">Candidatus Wirthbacteria bacterium CG2_30_54_11</name>
    <dbReference type="NCBI Taxonomy" id="1817892"/>
    <lineage>
        <taxon>Bacteria</taxon>
        <taxon>Candidatus Wirthbacteria</taxon>
    </lineage>
</organism>
<dbReference type="AlphaFoldDB" id="A0A1J5IU95"/>
<keyword evidence="4 7" id="KW-0812">Transmembrane</keyword>
<dbReference type="Gene3D" id="1.20.120.1220">
    <property type="match status" value="1"/>
</dbReference>
<reference evidence="10 11" key="1">
    <citation type="journal article" date="2016" name="Environ. Microbiol.">
        <title>Genomic resolution of a cold subsurface aquifer community provides metabolic insights for novel microbes adapted to high CO concentrations.</title>
        <authorList>
            <person name="Probst A.J."/>
            <person name="Castelle C.J."/>
            <person name="Singh A."/>
            <person name="Brown C.T."/>
            <person name="Anantharaman K."/>
            <person name="Sharon I."/>
            <person name="Hug L.A."/>
            <person name="Burstein D."/>
            <person name="Emerson J.B."/>
            <person name="Thomas B.C."/>
            <person name="Banfield J.F."/>
        </authorList>
    </citation>
    <scope>NUCLEOTIDE SEQUENCE [LARGE SCALE GENOMIC DNA]</scope>
    <source>
        <strain evidence="10">CG2_30_54_11</strain>
    </source>
</reference>
<protein>
    <recommendedName>
        <fullName evidence="12">Prepilin peptidase</fullName>
    </recommendedName>
</protein>
<evidence type="ECO:0000259" key="8">
    <source>
        <dbReference type="Pfam" id="PF01478"/>
    </source>
</evidence>